<dbReference type="EMBL" id="LWDP01000013">
    <property type="protein sequence ID" value="ORD94648.1"/>
    <property type="molecule type" value="Genomic_DNA"/>
</dbReference>
<gene>
    <name evidence="2" type="ORF">ECANGB1_311</name>
</gene>
<dbReference type="SMART" id="SM00359">
    <property type="entry name" value="PUA"/>
    <property type="match status" value="1"/>
</dbReference>
<dbReference type="Gene3D" id="3.10.400.20">
    <property type="match status" value="1"/>
</dbReference>
<dbReference type="InterPro" id="IPR015947">
    <property type="entry name" value="PUA-like_sf"/>
</dbReference>
<feature type="domain" description="PUA" evidence="1">
    <location>
        <begin position="78"/>
        <end position="156"/>
    </location>
</feature>
<accession>A0A1Y1S874</accession>
<keyword evidence="3" id="KW-1185">Reference proteome</keyword>
<reference evidence="2 3" key="1">
    <citation type="journal article" date="2017" name="Environ. Microbiol.">
        <title>Decay of the glycolytic pathway and adaptation to intranuclear parasitism within Enterocytozoonidae microsporidia.</title>
        <authorList>
            <person name="Wiredu Boakye D."/>
            <person name="Jaroenlak P."/>
            <person name="Prachumwat A."/>
            <person name="Williams T.A."/>
            <person name="Bateman K.S."/>
            <person name="Itsathitphaisarn O."/>
            <person name="Sritunyalucksana K."/>
            <person name="Paszkiewicz K.H."/>
            <person name="Moore K.A."/>
            <person name="Stentiford G.D."/>
            <person name="Williams B.A."/>
        </authorList>
    </citation>
    <scope>NUCLEOTIDE SEQUENCE [LARGE SCALE GENOMIC DNA]</scope>
    <source>
        <strain evidence="2 3">GB1</strain>
    </source>
</reference>
<dbReference type="GO" id="GO:0003723">
    <property type="term" value="F:RNA binding"/>
    <property type="evidence" value="ECO:0007669"/>
    <property type="project" value="InterPro"/>
</dbReference>
<dbReference type="Proteomes" id="UP000192639">
    <property type="component" value="Unassembled WGS sequence"/>
</dbReference>
<proteinExistence type="predicted"/>
<dbReference type="CDD" id="cd07953">
    <property type="entry name" value="PUA"/>
    <property type="match status" value="1"/>
</dbReference>
<name>A0A1Y1S874_9MICR</name>
<evidence type="ECO:0000259" key="1">
    <source>
        <dbReference type="SMART" id="SM00359"/>
    </source>
</evidence>
<dbReference type="InterPro" id="IPR004521">
    <property type="entry name" value="Uncharacterised_CHP00451"/>
</dbReference>
<dbReference type="SUPFAM" id="SSF88697">
    <property type="entry name" value="PUA domain-like"/>
    <property type="match status" value="1"/>
</dbReference>
<sequence>MRYFDKESVVQINVLSKKELRDLIKSGMTLLDVKKKYQKYSLSNKSKVILDENKNILFFTYYNKNIKLCEYFDETKDKKVIVDDGAIKPLERGADLMIPGILKFLDKQPDFKKDDVVYIEINSRLFGVGIAQMCLSECVNAKTGVGIEILYLRDGILHKIIK</sequence>
<dbReference type="InterPro" id="IPR002478">
    <property type="entry name" value="PUA"/>
</dbReference>
<evidence type="ECO:0000313" key="2">
    <source>
        <dbReference type="EMBL" id="ORD94648.1"/>
    </source>
</evidence>
<organism evidence="2 3">
    <name type="scientific">Enterospora canceri</name>
    <dbReference type="NCBI Taxonomy" id="1081671"/>
    <lineage>
        <taxon>Eukaryota</taxon>
        <taxon>Fungi</taxon>
        <taxon>Fungi incertae sedis</taxon>
        <taxon>Microsporidia</taxon>
        <taxon>Enterocytozoonidae</taxon>
        <taxon>Enterospora</taxon>
    </lineage>
</organism>
<dbReference type="AlphaFoldDB" id="A0A1Y1S874"/>
<dbReference type="VEuPathDB" id="MicrosporidiaDB:ECANGB1_311"/>
<dbReference type="NCBIfam" id="TIGR00451">
    <property type="entry name" value="unchar_dom_2"/>
    <property type="match status" value="1"/>
</dbReference>
<protein>
    <recommendedName>
        <fullName evidence="1">PUA domain-containing protein</fullName>
    </recommendedName>
</protein>
<evidence type="ECO:0000313" key="3">
    <source>
        <dbReference type="Proteomes" id="UP000192639"/>
    </source>
</evidence>
<dbReference type="PROSITE" id="PS50890">
    <property type="entry name" value="PUA"/>
    <property type="match status" value="1"/>
</dbReference>
<dbReference type="OrthoDB" id="10249667at2759"/>
<comment type="caution">
    <text evidence="2">The sequence shown here is derived from an EMBL/GenBank/DDBJ whole genome shotgun (WGS) entry which is preliminary data.</text>
</comment>
<dbReference type="Pfam" id="PF01472">
    <property type="entry name" value="PUA"/>
    <property type="match status" value="1"/>
</dbReference>